<keyword evidence="2" id="KW-1133">Transmembrane helix</keyword>
<evidence type="ECO:0008006" key="5">
    <source>
        <dbReference type="Google" id="ProtNLM"/>
    </source>
</evidence>
<name>A0A0A8RWG7_9ACTN</name>
<organism evidence="3 4">
    <name type="scientific">Propionibacterium freudenreichii</name>
    <dbReference type="NCBI Taxonomy" id="1744"/>
    <lineage>
        <taxon>Bacteria</taxon>
        <taxon>Bacillati</taxon>
        <taxon>Actinomycetota</taxon>
        <taxon>Actinomycetes</taxon>
        <taxon>Propionibacteriales</taxon>
        <taxon>Propionibacteriaceae</taxon>
        <taxon>Propionibacterium</taxon>
    </lineage>
</organism>
<dbReference type="AlphaFoldDB" id="A0A0A8RWG7"/>
<evidence type="ECO:0000313" key="3">
    <source>
        <dbReference type="EMBL" id="SCQ81497.1"/>
    </source>
</evidence>
<proteinExistence type="predicted"/>
<feature type="compositionally biased region" description="Low complexity" evidence="1">
    <location>
        <begin position="13"/>
        <end position="27"/>
    </location>
</feature>
<evidence type="ECO:0000256" key="2">
    <source>
        <dbReference type="SAM" id="Phobius"/>
    </source>
</evidence>
<feature type="transmembrane region" description="Helical" evidence="2">
    <location>
        <begin position="82"/>
        <end position="100"/>
    </location>
</feature>
<gene>
    <name evidence="3" type="ORF">PFR_JS23_1953</name>
</gene>
<feature type="transmembrane region" description="Helical" evidence="2">
    <location>
        <begin position="125"/>
        <end position="150"/>
    </location>
</feature>
<sequence length="231" mass="24698">MSSHDDAPRRMASGEGPATATAETSAEAEGHADLESGSQGFGTPPATPIATLPPLSPHAGGVPVSPTTGEPVRRRSIVATQVAFWASALCAGIGYSWYWFQAMHKGQFHTASWVTGWLHPRPGGMWSLLLACGLAAVVAVMVALPCVTAYQAWTGHRFSRALSWWALGGSLLGVLFNWWAVAAIPCALVGVVLLRLGSSRDYFTEWDTLRTPAPQPELPTDVFYGPLPRFQ</sequence>
<feature type="region of interest" description="Disordered" evidence="1">
    <location>
        <begin position="1"/>
        <end position="70"/>
    </location>
</feature>
<protein>
    <recommendedName>
        <fullName evidence="5">Transmembrane protein</fullName>
    </recommendedName>
</protein>
<evidence type="ECO:0000313" key="4">
    <source>
        <dbReference type="Proteomes" id="UP000250080"/>
    </source>
</evidence>
<dbReference type="RefSeq" id="WP_013160235.1">
    <property type="nucleotide sequence ID" value="NZ_CCYQ01000046.1"/>
</dbReference>
<keyword evidence="2" id="KW-0472">Membrane</keyword>
<dbReference type="Proteomes" id="UP000250080">
    <property type="component" value="Chromosome I"/>
</dbReference>
<evidence type="ECO:0000256" key="1">
    <source>
        <dbReference type="SAM" id="MobiDB-lite"/>
    </source>
</evidence>
<reference evidence="3 4" key="1">
    <citation type="submission" date="2016-09" db="EMBL/GenBank/DDBJ databases">
        <authorList>
            <person name="Laine KS P."/>
        </authorList>
    </citation>
    <scope>NUCLEOTIDE SEQUENCE [LARGE SCALE GENOMIC DNA]</scope>
    <source>
        <strain evidence="3">PFRJS-23</strain>
    </source>
</reference>
<dbReference type="EMBL" id="LT618793">
    <property type="protein sequence ID" value="SCQ81497.1"/>
    <property type="molecule type" value="Genomic_DNA"/>
</dbReference>
<feature type="transmembrane region" description="Helical" evidence="2">
    <location>
        <begin position="162"/>
        <end position="194"/>
    </location>
</feature>
<accession>A0A0A8RWG7</accession>
<keyword evidence="2" id="KW-0812">Transmembrane</keyword>
<dbReference type="OrthoDB" id="3731427at2"/>
<dbReference type="OMA" id="ATNLMTW"/>